<name>A0A9J5ZZ97_SOLCO</name>
<evidence type="ECO:0000313" key="2">
    <source>
        <dbReference type="Proteomes" id="UP000824120"/>
    </source>
</evidence>
<comment type="caution">
    <text evidence="1">The sequence shown here is derived from an EMBL/GenBank/DDBJ whole genome shotgun (WGS) entry which is preliminary data.</text>
</comment>
<gene>
    <name evidence="1" type="ORF">H5410_016999</name>
</gene>
<dbReference type="Proteomes" id="UP000824120">
    <property type="component" value="Chromosome 3"/>
</dbReference>
<protein>
    <submittedName>
        <fullName evidence="1">Uncharacterized protein</fullName>
    </submittedName>
</protein>
<dbReference type="EMBL" id="JACXVP010000003">
    <property type="protein sequence ID" value="KAG5617175.1"/>
    <property type="molecule type" value="Genomic_DNA"/>
</dbReference>
<reference evidence="1 2" key="1">
    <citation type="submission" date="2020-09" db="EMBL/GenBank/DDBJ databases">
        <title>De no assembly of potato wild relative species, Solanum commersonii.</title>
        <authorList>
            <person name="Cho K."/>
        </authorList>
    </citation>
    <scope>NUCLEOTIDE SEQUENCE [LARGE SCALE GENOMIC DNA]</scope>
    <source>
        <strain evidence="1">LZ3.2</strain>
        <tissue evidence="1">Leaf</tissue>
    </source>
</reference>
<accession>A0A9J5ZZ97</accession>
<organism evidence="1 2">
    <name type="scientific">Solanum commersonii</name>
    <name type="common">Commerson's wild potato</name>
    <name type="synonym">Commerson's nightshade</name>
    <dbReference type="NCBI Taxonomy" id="4109"/>
    <lineage>
        <taxon>Eukaryota</taxon>
        <taxon>Viridiplantae</taxon>
        <taxon>Streptophyta</taxon>
        <taxon>Embryophyta</taxon>
        <taxon>Tracheophyta</taxon>
        <taxon>Spermatophyta</taxon>
        <taxon>Magnoliopsida</taxon>
        <taxon>eudicotyledons</taxon>
        <taxon>Gunneridae</taxon>
        <taxon>Pentapetalae</taxon>
        <taxon>asterids</taxon>
        <taxon>lamiids</taxon>
        <taxon>Solanales</taxon>
        <taxon>Solanaceae</taxon>
        <taxon>Solanoideae</taxon>
        <taxon>Solaneae</taxon>
        <taxon>Solanum</taxon>
    </lineage>
</organism>
<sequence>MLVGLSCAIILQLVGFSFGLHVRFISHYELILQNHSTSCPNGRSKRCISASMLIATKAAFPKIPPTSSTLRDFLKKSKLEKNILNKAFDLFLICVVKVSPVALPIALQVQFGFALSEQEQHPFLHVADSVRSGTNAPKKKKKK</sequence>
<dbReference type="AlphaFoldDB" id="A0A9J5ZZ97"/>
<evidence type="ECO:0000313" key="1">
    <source>
        <dbReference type="EMBL" id="KAG5617175.1"/>
    </source>
</evidence>
<keyword evidence="2" id="KW-1185">Reference proteome</keyword>
<proteinExistence type="predicted"/>